<sequence>MIQQQQIDEISEVEQTFENAFTVVDDDDDHVSTTTSTSTIGGEEKKKKKKKKNKKKKNSSFVEPGGEGIGYGNEDNHTYNYGNVINVKGVDTSKHWTEATLGQYLTDAGFVRSSDKSSSNKAKITPFYIQFINRVTQHPEPIEGFGPLHLSGHGQTDFDNAFNLIASEEIGLVIESRPPSYSIMTTLLVVAAYVVGFPGYGHGSHLPNTVKKTLVKMNREIPRNLPDLAIKIQYTWNRYYGLPDQQRTIVWDKEKMTHYLLNNSVRKFSTTKYPQTEEHLGHIRMLCIMVMTFVVKNTCCRTTKKPPMKDKEPIASIIEKMCRMVIPHSNTKDKEYNSCADCRRLKSPPDEDWETDMKIFALCACLLAFETGISNYIYPPLIEHLKEELLENLEYPIYESDANSLLYQLFDLISKNNDNPIIQKIRNNKKK</sequence>
<proteinExistence type="predicted"/>
<protein>
    <submittedName>
        <fullName evidence="2">Uncharacterized protein</fullName>
    </submittedName>
</protein>
<feature type="region of interest" description="Disordered" evidence="1">
    <location>
        <begin position="21"/>
        <end position="75"/>
    </location>
</feature>
<dbReference type="GeneID" id="14866565"/>
<dbReference type="AlphaFoldDB" id="F4QFC7"/>
<keyword evidence="3" id="KW-1185">Reference proteome</keyword>
<evidence type="ECO:0000313" key="2">
    <source>
        <dbReference type="EMBL" id="EGG13434.1"/>
    </source>
</evidence>
<name>F4QFC7_CACFS</name>
<gene>
    <name evidence="2" type="ORF">DFA_11195</name>
</gene>
<dbReference type="EMBL" id="GL883029">
    <property type="protein sequence ID" value="EGG13434.1"/>
    <property type="molecule type" value="Genomic_DNA"/>
</dbReference>
<organism evidence="2 3">
    <name type="scientific">Cavenderia fasciculata</name>
    <name type="common">Slime mold</name>
    <name type="synonym">Dictyostelium fasciculatum</name>
    <dbReference type="NCBI Taxonomy" id="261658"/>
    <lineage>
        <taxon>Eukaryota</taxon>
        <taxon>Amoebozoa</taxon>
        <taxon>Evosea</taxon>
        <taxon>Eumycetozoa</taxon>
        <taxon>Dictyostelia</taxon>
        <taxon>Acytosteliales</taxon>
        <taxon>Cavenderiaceae</taxon>
        <taxon>Cavenderia</taxon>
    </lineage>
</organism>
<reference evidence="3" key="1">
    <citation type="journal article" date="2011" name="Genome Res.">
        <title>Phylogeny-wide analysis of social amoeba genomes highlights ancient origins for complex intercellular communication.</title>
        <authorList>
            <person name="Heidel A.J."/>
            <person name="Lawal H.M."/>
            <person name="Felder M."/>
            <person name="Schilde C."/>
            <person name="Helps N.R."/>
            <person name="Tunggal B."/>
            <person name="Rivero F."/>
            <person name="John U."/>
            <person name="Schleicher M."/>
            <person name="Eichinger L."/>
            <person name="Platzer M."/>
            <person name="Noegel A.A."/>
            <person name="Schaap P."/>
            <person name="Gloeckner G."/>
        </authorList>
    </citation>
    <scope>NUCLEOTIDE SEQUENCE [LARGE SCALE GENOMIC DNA]</scope>
    <source>
        <strain evidence="3">SH3</strain>
    </source>
</reference>
<evidence type="ECO:0000256" key="1">
    <source>
        <dbReference type="SAM" id="MobiDB-lite"/>
    </source>
</evidence>
<dbReference type="Proteomes" id="UP000007797">
    <property type="component" value="Unassembled WGS sequence"/>
</dbReference>
<evidence type="ECO:0000313" key="3">
    <source>
        <dbReference type="Proteomes" id="UP000007797"/>
    </source>
</evidence>
<dbReference type="KEGG" id="dfa:DFA_11195"/>
<accession>F4QFC7</accession>
<feature type="compositionally biased region" description="Basic residues" evidence="1">
    <location>
        <begin position="46"/>
        <end position="58"/>
    </location>
</feature>
<dbReference type="RefSeq" id="XP_004350138.1">
    <property type="nucleotide sequence ID" value="XM_004350088.1"/>
</dbReference>